<feature type="domain" description="Mechanosensitive ion channel MscS" evidence="6">
    <location>
        <begin position="187"/>
        <end position="252"/>
    </location>
</feature>
<dbReference type="EMBL" id="JAVAIL010000006">
    <property type="protein sequence ID" value="MDP4540799.1"/>
    <property type="molecule type" value="Genomic_DNA"/>
</dbReference>
<evidence type="ECO:0000259" key="6">
    <source>
        <dbReference type="Pfam" id="PF00924"/>
    </source>
</evidence>
<proteinExistence type="predicted"/>
<accession>A0ABT9HBU9</accession>
<evidence type="ECO:0000256" key="5">
    <source>
        <dbReference type="SAM" id="Phobius"/>
    </source>
</evidence>
<keyword evidence="8" id="KW-1185">Reference proteome</keyword>
<dbReference type="PANTHER" id="PTHR30566:SF25">
    <property type="entry name" value="INNER MEMBRANE PROTEIN"/>
    <property type="match status" value="1"/>
</dbReference>
<evidence type="ECO:0000256" key="2">
    <source>
        <dbReference type="ARBA" id="ARBA00022692"/>
    </source>
</evidence>
<feature type="transmembrane region" description="Helical" evidence="5">
    <location>
        <begin position="164"/>
        <end position="183"/>
    </location>
</feature>
<feature type="transmembrane region" description="Helical" evidence="5">
    <location>
        <begin position="94"/>
        <end position="115"/>
    </location>
</feature>
<keyword evidence="2 5" id="KW-0812">Transmembrane</keyword>
<sequence>MFERYDPRNWDLSWEAVITTGIALGVPIVIALILHAVLFRMLRRIARISTTWLDDFILDTVRRPMRWAMVGWAISIAVHSEALAGGGWDTVMSYIAPALMGWVLYALVKGVAAGLEREAEDAADPVAMRARRTRVSILSSTVGFAIILITIALIMLNIPGVRDIGVTLMASAGLAALAVGAAAQPALKSLIAGLQMALTQPLRLGDMVKVDGEVGRVEEIRMSFITVRIWDERVLVVPTSRFLDESFENWSRLSERLTGPVYLHLDPATRIQPIRAEFERFVKAHDLFDGRNLALLMTEAHPESMELRLSVSAASIGDLWNLRCATREHMICWLQEHMPDALIRHRLEVQAANERTQN</sequence>
<dbReference type="InterPro" id="IPR023408">
    <property type="entry name" value="MscS_beta-dom_sf"/>
</dbReference>
<reference evidence="7 8" key="1">
    <citation type="submission" date="2023-08" db="EMBL/GenBank/DDBJ databases">
        <title>genomic of DY56.</title>
        <authorList>
            <person name="Wang Y."/>
        </authorList>
    </citation>
    <scope>NUCLEOTIDE SEQUENCE [LARGE SCALE GENOMIC DNA]</scope>
    <source>
        <strain evidence="7 8">DY56-A-20</strain>
    </source>
</reference>
<evidence type="ECO:0000256" key="1">
    <source>
        <dbReference type="ARBA" id="ARBA00004370"/>
    </source>
</evidence>
<protein>
    <submittedName>
        <fullName evidence="7">Mechanosensitive ion channel</fullName>
    </submittedName>
</protein>
<evidence type="ECO:0000313" key="8">
    <source>
        <dbReference type="Proteomes" id="UP001235664"/>
    </source>
</evidence>
<dbReference type="Gene3D" id="1.10.287.1260">
    <property type="match status" value="1"/>
</dbReference>
<keyword evidence="4 5" id="KW-0472">Membrane</keyword>
<dbReference type="Proteomes" id="UP001235664">
    <property type="component" value="Unassembled WGS sequence"/>
</dbReference>
<organism evidence="7 8">
    <name type="scientific">Qipengyuania benthica</name>
    <dbReference type="NCBI Taxonomy" id="3067651"/>
    <lineage>
        <taxon>Bacteria</taxon>
        <taxon>Pseudomonadati</taxon>
        <taxon>Pseudomonadota</taxon>
        <taxon>Alphaproteobacteria</taxon>
        <taxon>Sphingomonadales</taxon>
        <taxon>Erythrobacteraceae</taxon>
        <taxon>Qipengyuania</taxon>
    </lineage>
</organism>
<evidence type="ECO:0000313" key="7">
    <source>
        <dbReference type="EMBL" id="MDP4540799.1"/>
    </source>
</evidence>
<dbReference type="SUPFAM" id="SSF50182">
    <property type="entry name" value="Sm-like ribonucleoproteins"/>
    <property type="match status" value="1"/>
</dbReference>
<feature type="transmembrane region" description="Helical" evidence="5">
    <location>
        <begin position="135"/>
        <end position="158"/>
    </location>
</feature>
<gene>
    <name evidence="7" type="ORF">Q9K01_14325</name>
</gene>
<evidence type="ECO:0000256" key="4">
    <source>
        <dbReference type="ARBA" id="ARBA00023136"/>
    </source>
</evidence>
<dbReference type="RefSeq" id="WP_305930800.1">
    <property type="nucleotide sequence ID" value="NZ_JAVAIL010000006.1"/>
</dbReference>
<dbReference type="PANTHER" id="PTHR30566">
    <property type="entry name" value="YNAI-RELATED MECHANOSENSITIVE ION CHANNEL"/>
    <property type="match status" value="1"/>
</dbReference>
<evidence type="ECO:0000256" key="3">
    <source>
        <dbReference type="ARBA" id="ARBA00022989"/>
    </source>
</evidence>
<keyword evidence="3 5" id="KW-1133">Transmembrane helix</keyword>
<dbReference type="InterPro" id="IPR010920">
    <property type="entry name" value="LSM_dom_sf"/>
</dbReference>
<feature type="transmembrane region" description="Helical" evidence="5">
    <location>
        <begin position="67"/>
        <end position="88"/>
    </location>
</feature>
<dbReference type="Pfam" id="PF00924">
    <property type="entry name" value="MS_channel_2nd"/>
    <property type="match status" value="1"/>
</dbReference>
<dbReference type="Gene3D" id="2.30.30.60">
    <property type="match status" value="1"/>
</dbReference>
<comment type="subcellular location">
    <subcellularLocation>
        <location evidence="1">Membrane</location>
    </subcellularLocation>
</comment>
<name>A0ABT9HBU9_9SPHN</name>
<dbReference type="InterPro" id="IPR006685">
    <property type="entry name" value="MscS_channel_2nd"/>
</dbReference>
<feature type="transmembrane region" description="Helical" evidence="5">
    <location>
        <begin position="12"/>
        <end position="39"/>
    </location>
</feature>
<comment type="caution">
    <text evidence="7">The sequence shown here is derived from an EMBL/GenBank/DDBJ whole genome shotgun (WGS) entry which is preliminary data.</text>
</comment>